<organism evidence="14 15">
    <name type="scientific">Dimargaris cristalligena</name>
    <dbReference type="NCBI Taxonomy" id="215637"/>
    <lineage>
        <taxon>Eukaryota</taxon>
        <taxon>Fungi</taxon>
        <taxon>Fungi incertae sedis</taxon>
        <taxon>Zoopagomycota</taxon>
        <taxon>Kickxellomycotina</taxon>
        <taxon>Dimargaritomycetes</taxon>
        <taxon>Dimargaritales</taxon>
        <taxon>Dimargaritaceae</taxon>
        <taxon>Dimargaris</taxon>
    </lineage>
</organism>
<evidence type="ECO:0000256" key="12">
    <source>
        <dbReference type="SAM" id="MobiDB-lite"/>
    </source>
</evidence>
<keyword evidence="6 10" id="KW-0576">Peroxisome</keyword>
<protein>
    <recommendedName>
        <fullName evidence="7 10">Peroxisomal membrane protein PEX14</fullName>
    </recommendedName>
    <alternativeName>
        <fullName evidence="8 10">Peroxin-14</fullName>
    </alternativeName>
</protein>
<evidence type="ECO:0000256" key="1">
    <source>
        <dbReference type="ARBA" id="ARBA00005443"/>
    </source>
</evidence>
<accession>A0A4P9ZVX7</accession>
<comment type="function">
    <text evidence="10">Component of the PEX13-PEX14 docking complex, a translocon channel that specifically mediates the import of peroxisomal cargo proteins bound to PEX5 receptor. The PEX13-PEX14 docking complex forms a large import pore which can be opened to a diameter of about 9 nm. Mechanistically, PEX5 receptor along with cargo proteins associates with the PEX14 subunit of the PEX13-PEX14 docking complex in the cytosol, leading to the insertion of the receptor into the organelle membrane with the concomitant translocation of the cargo into the peroxisome matrix.</text>
</comment>
<evidence type="ECO:0000259" key="13">
    <source>
        <dbReference type="Pfam" id="PF04695"/>
    </source>
</evidence>
<dbReference type="InterPro" id="IPR006785">
    <property type="entry name" value="Pex14_N"/>
</dbReference>
<feature type="compositionally biased region" description="Pro residues" evidence="12">
    <location>
        <begin position="16"/>
        <end position="32"/>
    </location>
</feature>
<dbReference type="InterPro" id="IPR025655">
    <property type="entry name" value="PEX14"/>
</dbReference>
<keyword evidence="2 10" id="KW-0813">Transport</keyword>
<evidence type="ECO:0000256" key="2">
    <source>
        <dbReference type="ARBA" id="ARBA00022448"/>
    </source>
</evidence>
<dbReference type="GO" id="GO:0016560">
    <property type="term" value="P:protein import into peroxisome matrix, docking"/>
    <property type="evidence" value="ECO:0007669"/>
    <property type="project" value="UniProtKB-UniRule"/>
</dbReference>
<evidence type="ECO:0000313" key="14">
    <source>
        <dbReference type="EMBL" id="RKP37438.1"/>
    </source>
</evidence>
<name>A0A4P9ZVX7_9FUNG</name>
<dbReference type="EMBL" id="ML002495">
    <property type="protein sequence ID" value="RKP37438.1"/>
    <property type="molecule type" value="Genomic_DNA"/>
</dbReference>
<dbReference type="GO" id="GO:0005778">
    <property type="term" value="C:peroxisomal membrane"/>
    <property type="evidence" value="ECO:0007669"/>
    <property type="project" value="UniProtKB-SubCell"/>
</dbReference>
<feature type="compositionally biased region" description="Polar residues" evidence="12">
    <location>
        <begin position="396"/>
        <end position="418"/>
    </location>
</feature>
<evidence type="ECO:0000256" key="10">
    <source>
        <dbReference type="RuleBase" id="RU367032"/>
    </source>
</evidence>
<keyword evidence="4" id="KW-0811">Translocation</keyword>
<feature type="coiled-coil region" evidence="11">
    <location>
        <begin position="162"/>
        <end position="225"/>
    </location>
</feature>
<dbReference type="GO" id="GO:0005102">
    <property type="term" value="F:signaling receptor binding"/>
    <property type="evidence" value="ECO:0007669"/>
    <property type="project" value="TreeGrafter"/>
</dbReference>
<comment type="subcellular location">
    <subcellularLocation>
        <location evidence="9 10">Peroxisome membrane</location>
    </subcellularLocation>
</comment>
<dbReference type="InterPro" id="IPR036388">
    <property type="entry name" value="WH-like_DNA-bd_sf"/>
</dbReference>
<dbReference type="GO" id="GO:1990429">
    <property type="term" value="C:peroxisomal importomer complex"/>
    <property type="evidence" value="ECO:0007669"/>
    <property type="project" value="TreeGrafter"/>
</dbReference>
<dbReference type="Pfam" id="PF04695">
    <property type="entry name" value="Pex14_N"/>
    <property type="match status" value="1"/>
</dbReference>
<evidence type="ECO:0000256" key="9">
    <source>
        <dbReference type="ARBA" id="ARBA00046271"/>
    </source>
</evidence>
<feature type="domain" description="Peroxisome membrane anchor protein Pex14p N-terminal" evidence="13">
    <location>
        <begin position="41"/>
        <end position="84"/>
    </location>
</feature>
<feature type="region of interest" description="Disordered" evidence="12">
    <location>
        <begin position="365"/>
        <end position="418"/>
    </location>
</feature>
<dbReference type="AlphaFoldDB" id="A0A4P9ZVX7"/>
<feature type="compositionally biased region" description="Low complexity" evidence="12">
    <location>
        <begin position="283"/>
        <end position="299"/>
    </location>
</feature>
<keyword evidence="5 10" id="KW-0472">Membrane</keyword>
<evidence type="ECO:0000256" key="4">
    <source>
        <dbReference type="ARBA" id="ARBA00023010"/>
    </source>
</evidence>
<evidence type="ECO:0000256" key="6">
    <source>
        <dbReference type="ARBA" id="ARBA00023140"/>
    </source>
</evidence>
<evidence type="ECO:0000256" key="11">
    <source>
        <dbReference type="SAM" id="Coils"/>
    </source>
</evidence>
<evidence type="ECO:0000256" key="7">
    <source>
        <dbReference type="ARBA" id="ARBA00029502"/>
    </source>
</evidence>
<gene>
    <name evidence="14" type="ORF">BJ085DRAFT_22343</name>
</gene>
<dbReference type="PANTHER" id="PTHR23058">
    <property type="entry name" value="PEROXISOMAL MEMBRANE PROTEIN PEX14"/>
    <property type="match status" value="1"/>
</dbReference>
<evidence type="ECO:0000313" key="15">
    <source>
        <dbReference type="Proteomes" id="UP000268162"/>
    </source>
</evidence>
<dbReference type="PANTHER" id="PTHR23058:SF0">
    <property type="entry name" value="PEROXISOMAL MEMBRANE PROTEIN PEX14"/>
    <property type="match status" value="1"/>
</dbReference>
<evidence type="ECO:0000256" key="5">
    <source>
        <dbReference type="ARBA" id="ARBA00023136"/>
    </source>
</evidence>
<dbReference type="Gene3D" id="1.10.10.10">
    <property type="entry name" value="Winged helix-like DNA-binding domain superfamily/Winged helix DNA-binding domain"/>
    <property type="match status" value="1"/>
</dbReference>
<evidence type="ECO:0000256" key="8">
    <source>
        <dbReference type="ARBA" id="ARBA00029691"/>
    </source>
</evidence>
<keyword evidence="3 10" id="KW-0653">Protein transport</keyword>
<keyword evidence="15" id="KW-1185">Reference proteome</keyword>
<proteinExistence type="inferred from homology"/>
<evidence type="ECO:0000256" key="3">
    <source>
        <dbReference type="ARBA" id="ARBA00022927"/>
    </source>
</evidence>
<reference evidence="15" key="1">
    <citation type="journal article" date="2018" name="Nat. Microbiol.">
        <title>Leveraging single-cell genomics to expand the fungal tree of life.</title>
        <authorList>
            <person name="Ahrendt S.R."/>
            <person name="Quandt C.A."/>
            <person name="Ciobanu D."/>
            <person name="Clum A."/>
            <person name="Salamov A."/>
            <person name="Andreopoulos B."/>
            <person name="Cheng J.F."/>
            <person name="Woyke T."/>
            <person name="Pelin A."/>
            <person name="Henrissat B."/>
            <person name="Reynolds N.K."/>
            <person name="Benny G.L."/>
            <person name="Smith M.E."/>
            <person name="James T.Y."/>
            <person name="Grigoriev I.V."/>
        </authorList>
    </citation>
    <scope>NUCLEOTIDE SEQUENCE [LARGE SCALE GENOMIC DNA]</scope>
    <source>
        <strain evidence="15">RSA 468</strain>
    </source>
</reference>
<dbReference type="STRING" id="215637.A0A4P9ZVX7"/>
<feature type="region of interest" description="Disordered" evidence="12">
    <location>
        <begin position="1"/>
        <end position="42"/>
    </location>
</feature>
<sequence>MDSPTDPPTAVDSLPAPAPAPAAAPAPAPITTPSPDVAAPRGDLVQSAVRFLTDPKVQGSSLEKRRAFLSNKGLTQAEIDTAMAQAGLSGANSSSSSGTAYGGYLQPVAYSHAPPAHPPPPVPPRMHWKDYFIAAVVASGAGFGLYSITTKYFIPYLRRAAFADFQERLDKERNEVDAHLSQTRDTLTLLQQQTTESTRVVNDQSAQLQKAVDTMTRVLEQWQERETQRSRDMDSIKTDFEAITKLLPDAVDKSKDTQSAAFQNLQTEIKGLKTMLLTRRSASSTPVVVNAPSPSAVGSTDGTFSPAAYPMPTPGGNDGSSSTNVAASEPYYNGAANSYKPAGSYPAAGPSSSSYAAKAAAFTNRGASTGNGGIPAWQMAQSQAKVNAPNPDKQPASESGSANPDTNDESSPSIHNEN</sequence>
<comment type="similarity">
    <text evidence="1 10">Belongs to the peroxin-14 family.</text>
</comment>
<feature type="region of interest" description="Disordered" evidence="12">
    <location>
        <begin position="283"/>
        <end position="324"/>
    </location>
</feature>
<keyword evidence="11" id="KW-0175">Coiled coil</keyword>
<dbReference type="Proteomes" id="UP000268162">
    <property type="component" value="Unassembled WGS sequence"/>
</dbReference>